<dbReference type="GO" id="GO:0005886">
    <property type="term" value="C:plasma membrane"/>
    <property type="evidence" value="ECO:0007669"/>
    <property type="project" value="UniProtKB-SubCell"/>
</dbReference>
<reference evidence="8 9" key="1">
    <citation type="submission" date="2019-12" db="EMBL/GenBank/DDBJ databases">
        <title>Neisseriaceae gen. nov. sp. Genome sequencing and assembly.</title>
        <authorList>
            <person name="Liu Z."/>
            <person name="Li A."/>
        </authorList>
    </citation>
    <scope>NUCLEOTIDE SEQUENCE [LARGE SCALE GENOMIC DNA]</scope>
    <source>
        <strain evidence="8 9">B2N2-7</strain>
    </source>
</reference>
<name>A0A845BMH0_9NEIS</name>
<feature type="transmembrane region" description="Helical" evidence="6">
    <location>
        <begin position="287"/>
        <end position="304"/>
    </location>
</feature>
<keyword evidence="3 6" id="KW-0812">Transmembrane</keyword>
<sequence>MNGFKVMMDQTAFAKNKGLLLAVLSAAGFSAKAIFVKLGFGYHASAEALLMLRMLFALPFFIIMAWVCIRQGALRRMGRQETVAVIILGLCGYYLASLFDFIGLQYISSGLERLLLFLYPTVVLLISVLFLGKRYPQRVWLAVLLAYAGAALALQHDLAAAKANEQVWTGVAWVGASMLVYAVYVAGSGEWLARIGATAFAAFASLVACIAVMLHFGLTSAWSSLILPPQVYIIALAMALFSTVFPVWALSQAIRLLGAGRAASVSTLGPVLTLFMGWSILGESLSGLQLAGAALTIGGVVLIARSGQPGEKTTGHCTARLGARQSECA</sequence>
<dbReference type="Pfam" id="PF00892">
    <property type="entry name" value="EamA"/>
    <property type="match status" value="2"/>
</dbReference>
<dbReference type="InterPro" id="IPR037185">
    <property type="entry name" value="EmrE-like"/>
</dbReference>
<evidence type="ECO:0000313" key="9">
    <source>
        <dbReference type="Proteomes" id="UP000467214"/>
    </source>
</evidence>
<accession>A0A845BMH0</accession>
<comment type="subcellular location">
    <subcellularLocation>
        <location evidence="1">Cell membrane</location>
        <topology evidence="1">Multi-pass membrane protein</topology>
    </subcellularLocation>
</comment>
<gene>
    <name evidence="8" type="ORF">GQF02_11210</name>
</gene>
<evidence type="ECO:0000256" key="1">
    <source>
        <dbReference type="ARBA" id="ARBA00004651"/>
    </source>
</evidence>
<keyword evidence="5 6" id="KW-0472">Membrane</keyword>
<dbReference type="Proteomes" id="UP000467214">
    <property type="component" value="Unassembled WGS sequence"/>
</dbReference>
<dbReference type="InterPro" id="IPR000620">
    <property type="entry name" value="EamA_dom"/>
</dbReference>
<keyword evidence="4 6" id="KW-1133">Transmembrane helix</keyword>
<protein>
    <submittedName>
        <fullName evidence="8">EamA family transporter</fullName>
    </submittedName>
</protein>
<dbReference type="PANTHER" id="PTHR42920:SF5">
    <property type="entry name" value="EAMA DOMAIN-CONTAINING PROTEIN"/>
    <property type="match status" value="1"/>
</dbReference>
<feature type="transmembrane region" description="Helical" evidence="6">
    <location>
        <begin position="230"/>
        <end position="250"/>
    </location>
</feature>
<feature type="transmembrane region" description="Helical" evidence="6">
    <location>
        <begin position="262"/>
        <end position="281"/>
    </location>
</feature>
<feature type="transmembrane region" description="Helical" evidence="6">
    <location>
        <begin position="114"/>
        <end position="132"/>
    </location>
</feature>
<dbReference type="Gene3D" id="1.10.3730.20">
    <property type="match status" value="1"/>
</dbReference>
<dbReference type="EMBL" id="WSSB01000009">
    <property type="protein sequence ID" value="MXR37545.1"/>
    <property type="molecule type" value="Genomic_DNA"/>
</dbReference>
<evidence type="ECO:0000256" key="5">
    <source>
        <dbReference type="ARBA" id="ARBA00023136"/>
    </source>
</evidence>
<feature type="transmembrane region" description="Helical" evidence="6">
    <location>
        <begin position="49"/>
        <end position="69"/>
    </location>
</feature>
<evidence type="ECO:0000256" key="6">
    <source>
        <dbReference type="SAM" id="Phobius"/>
    </source>
</evidence>
<dbReference type="AlphaFoldDB" id="A0A845BMH0"/>
<proteinExistence type="predicted"/>
<evidence type="ECO:0000259" key="7">
    <source>
        <dbReference type="Pfam" id="PF00892"/>
    </source>
</evidence>
<dbReference type="InterPro" id="IPR051258">
    <property type="entry name" value="Diverse_Substrate_Transporter"/>
</dbReference>
<feature type="transmembrane region" description="Helical" evidence="6">
    <location>
        <begin position="81"/>
        <end position="102"/>
    </location>
</feature>
<keyword evidence="2" id="KW-1003">Cell membrane</keyword>
<feature type="transmembrane region" description="Helical" evidence="6">
    <location>
        <begin position="199"/>
        <end position="218"/>
    </location>
</feature>
<dbReference type="PANTHER" id="PTHR42920">
    <property type="entry name" value="OS03G0707200 PROTEIN-RELATED"/>
    <property type="match status" value="1"/>
</dbReference>
<dbReference type="SUPFAM" id="SSF103481">
    <property type="entry name" value="Multidrug resistance efflux transporter EmrE"/>
    <property type="match status" value="2"/>
</dbReference>
<evidence type="ECO:0000256" key="4">
    <source>
        <dbReference type="ARBA" id="ARBA00022989"/>
    </source>
</evidence>
<feature type="domain" description="EamA" evidence="7">
    <location>
        <begin position="169"/>
        <end position="304"/>
    </location>
</feature>
<feature type="transmembrane region" description="Helical" evidence="6">
    <location>
        <begin position="139"/>
        <end position="155"/>
    </location>
</feature>
<keyword evidence="9" id="KW-1185">Reference proteome</keyword>
<feature type="transmembrane region" description="Helical" evidence="6">
    <location>
        <begin position="167"/>
        <end position="187"/>
    </location>
</feature>
<evidence type="ECO:0000256" key="2">
    <source>
        <dbReference type="ARBA" id="ARBA00022475"/>
    </source>
</evidence>
<organism evidence="8 9">
    <name type="scientific">Craterilacuibacter sinensis</name>
    <dbReference type="NCBI Taxonomy" id="2686017"/>
    <lineage>
        <taxon>Bacteria</taxon>
        <taxon>Pseudomonadati</taxon>
        <taxon>Pseudomonadota</taxon>
        <taxon>Betaproteobacteria</taxon>
        <taxon>Neisseriales</taxon>
        <taxon>Neisseriaceae</taxon>
        <taxon>Craterilacuibacter</taxon>
    </lineage>
</organism>
<evidence type="ECO:0000313" key="8">
    <source>
        <dbReference type="EMBL" id="MXR37545.1"/>
    </source>
</evidence>
<evidence type="ECO:0000256" key="3">
    <source>
        <dbReference type="ARBA" id="ARBA00022692"/>
    </source>
</evidence>
<feature type="domain" description="EamA" evidence="7">
    <location>
        <begin position="17"/>
        <end position="153"/>
    </location>
</feature>
<comment type="caution">
    <text evidence="8">The sequence shown here is derived from an EMBL/GenBank/DDBJ whole genome shotgun (WGS) entry which is preliminary data.</text>
</comment>